<dbReference type="AlphaFoldDB" id="A0A261TRX6"/>
<evidence type="ECO:0000313" key="2">
    <source>
        <dbReference type="EMBL" id="OZI51790.1"/>
    </source>
</evidence>
<reference evidence="2 3" key="1">
    <citation type="submission" date="2017-05" db="EMBL/GenBank/DDBJ databases">
        <title>Complete and WGS of Bordetella genogroups.</title>
        <authorList>
            <person name="Spilker T."/>
            <person name="LiPuma J."/>
        </authorList>
    </citation>
    <scope>NUCLEOTIDE SEQUENCE [LARGE SCALE GENOMIC DNA]</scope>
    <source>
        <strain evidence="2 3">AU10456</strain>
    </source>
</reference>
<keyword evidence="3" id="KW-1185">Reference proteome</keyword>
<organism evidence="2 3">
    <name type="scientific">Bordetella genomosp. 5</name>
    <dbReference type="NCBI Taxonomy" id="1395608"/>
    <lineage>
        <taxon>Bacteria</taxon>
        <taxon>Pseudomonadati</taxon>
        <taxon>Pseudomonadota</taxon>
        <taxon>Betaproteobacteria</taxon>
        <taxon>Burkholderiales</taxon>
        <taxon>Alcaligenaceae</taxon>
        <taxon>Bordetella</taxon>
    </lineage>
</organism>
<protein>
    <submittedName>
        <fullName evidence="2">Uncharacterized protein</fullName>
    </submittedName>
</protein>
<name>A0A261TRX6_9BORD</name>
<comment type="caution">
    <text evidence="2">The sequence shown here is derived from an EMBL/GenBank/DDBJ whole genome shotgun (WGS) entry which is preliminary data.</text>
</comment>
<sequence>MLHLILPNDSLAAHTLRMHVPPRPDPIPPGSPPGDLPVDPDTDEPEVDLPPGEPETPQKVQ</sequence>
<dbReference type="RefSeq" id="WP_094799745.1">
    <property type="nucleotide sequence ID" value="NZ_NEVN01000005.1"/>
</dbReference>
<feature type="compositionally biased region" description="Acidic residues" evidence="1">
    <location>
        <begin position="38"/>
        <end position="47"/>
    </location>
</feature>
<dbReference type="Proteomes" id="UP000216913">
    <property type="component" value="Unassembled WGS sequence"/>
</dbReference>
<feature type="compositionally biased region" description="Pro residues" evidence="1">
    <location>
        <begin position="21"/>
        <end position="35"/>
    </location>
</feature>
<gene>
    <name evidence="2" type="ORF">CAL25_09690</name>
</gene>
<evidence type="ECO:0000313" key="3">
    <source>
        <dbReference type="Proteomes" id="UP000216913"/>
    </source>
</evidence>
<evidence type="ECO:0000256" key="1">
    <source>
        <dbReference type="SAM" id="MobiDB-lite"/>
    </source>
</evidence>
<dbReference type="EMBL" id="NEVP01000006">
    <property type="protein sequence ID" value="OZI51790.1"/>
    <property type="molecule type" value="Genomic_DNA"/>
</dbReference>
<feature type="region of interest" description="Disordered" evidence="1">
    <location>
        <begin position="18"/>
        <end position="61"/>
    </location>
</feature>
<accession>A0A261TRX6</accession>
<proteinExistence type="predicted"/>